<accession>A0A6J4RZK4</accession>
<name>A0A6J4RZK4_9ACTN</name>
<proteinExistence type="predicted"/>
<feature type="non-terminal residue" evidence="2">
    <location>
        <position position="1"/>
    </location>
</feature>
<feature type="region of interest" description="Disordered" evidence="1">
    <location>
        <begin position="1"/>
        <end position="107"/>
    </location>
</feature>
<reference evidence="2" key="1">
    <citation type="submission" date="2020-02" db="EMBL/GenBank/DDBJ databases">
        <authorList>
            <person name="Meier V. D."/>
        </authorList>
    </citation>
    <scope>NUCLEOTIDE SEQUENCE</scope>
    <source>
        <strain evidence="2">AVDCRST_MAG17</strain>
    </source>
</reference>
<gene>
    <name evidence="2" type="ORF">AVDCRST_MAG17-52</name>
</gene>
<evidence type="ECO:0000256" key="1">
    <source>
        <dbReference type="SAM" id="MobiDB-lite"/>
    </source>
</evidence>
<evidence type="ECO:0000313" key="2">
    <source>
        <dbReference type="EMBL" id="CAA9479226.1"/>
    </source>
</evidence>
<feature type="compositionally biased region" description="Basic and acidic residues" evidence="1">
    <location>
        <begin position="44"/>
        <end position="59"/>
    </location>
</feature>
<protein>
    <submittedName>
        <fullName evidence="2">Uncharacterized protein</fullName>
    </submittedName>
</protein>
<dbReference type="EMBL" id="CADCVV010000002">
    <property type="protein sequence ID" value="CAA9479226.1"/>
    <property type="molecule type" value="Genomic_DNA"/>
</dbReference>
<sequence length="107" mass="11212">ARRPAASLTPPQRPPAPARAQVSVPGLDRREGRPAAPGGALGPDRQEPDIPNVDVREGRPPGLGGFKPRPPRRRTPQPSSPRFFSPQAGSSSTTQSTPGTTIVVPRG</sequence>
<organism evidence="2">
    <name type="scientific">uncultured Solirubrobacterales bacterium</name>
    <dbReference type="NCBI Taxonomy" id="768556"/>
    <lineage>
        <taxon>Bacteria</taxon>
        <taxon>Bacillati</taxon>
        <taxon>Actinomycetota</taxon>
        <taxon>Thermoleophilia</taxon>
        <taxon>Solirubrobacterales</taxon>
        <taxon>environmental samples</taxon>
    </lineage>
</organism>
<feature type="compositionally biased region" description="Low complexity" evidence="1">
    <location>
        <begin position="76"/>
        <end position="101"/>
    </location>
</feature>
<dbReference type="AlphaFoldDB" id="A0A6J4RZK4"/>